<dbReference type="EC" id="3.1.1.-" evidence="6"/>
<dbReference type="CDD" id="cd07232">
    <property type="entry name" value="Pat_PLPL"/>
    <property type="match status" value="1"/>
</dbReference>
<dbReference type="GO" id="GO:0016042">
    <property type="term" value="P:lipid catabolic process"/>
    <property type="evidence" value="ECO:0007669"/>
    <property type="project" value="UniProtKB-UniRule"/>
</dbReference>
<keyword evidence="2 5" id="KW-0378">Hydrolase</keyword>
<dbReference type="PROSITE" id="PS51635">
    <property type="entry name" value="PNPLA"/>
    <property type="match status" value="1"/>
</dbReference>
<keyword evidence="6" id="KW-0812">Transmembrane</keyword>
<keyword evidence="6" id="KW-0472">Membrane</keyword>
<dbReference type="Pfam" id="PF01734">
    <property type="entry name" value="Patatin"/>
    <property type="match status" value="1"/>
</dbReference>
<evidence type="ECO:0000313" key="10">
    <source>
        <dbReference type="Proteomes" id="UP001139887"/>
    </source>
</evidence>
<dbReference type="GO" id="GO:0006641">
    <property type="term" value="P:triglyceride metabolic process"/>
    <property type="evidence" value="ECO:0007669"/>
    <property type="project" value="UniProtKB-ARBA"/>
</dbReference>
<evidence type="ECO:0000256" key="7">
    <source>
        <dbReference type="SAM" id="MobiDB-lite"/>
    </source>
</evidence>
<dbReference type="InterPro" id="IPR050301">
    <property type="entry name" value="NTE"/>
</dbReference>
<comment type="subcellular location">
    <subcellularLocation>
        <location evidence="6">Membrane</location>
        <topology evidence="6">Single-pass membrane protein</topology>
    </subcellularLocation>
</comment>
<feature type="region of interest" description="Disordered" evidence="7">
    <location>
        <begin position="741"/>
        <end position="765"/>
    </location>
</feature>
<dbReference type="AlphaFoldDB" id="A0A9W8M0B4"/>
<evidence type="ECO:0000256" key="2">
    <source>
        <dbReference type="ARBA" id="ARBA00022801"/>
    </source>
</evidence>
<keyword evidence="4 5" id="KW-0443">Lipid metabolism</keyword>
<reference evidence="9" key="1">
    <citation type="submission" date="2022-07" db="EMBL/GenBank/DDBJ databases">
        <title>Phylogenomic reconstructions and comparative analyses of Kickxellomycotina fungi.</title>
        <authorList>
            <person name="Reynolds N.K."/>
            <person name="Stajich J.E."/>
            <person name="Barry K."/>
            <person name="Grigoriev I.V."/>
            <person name="Crous P."/>
            <person name="Smith M.E."/>
        </authorList>
    </citation>
    <scope>NUCLEOTIDE SEQUENCE</scope>
    <source>
        <strain evidence="9">NRRL 1566</strain>
    </source>
</reference>
<feature type="active site" description="Proton acceptor" evidence="5">
    <location>
        <position position="508"/>
    </location>
</feature>
<dbReference type="PANTHER" id="PTHR14226:SF66">
    <property type="entry name" value="TRIACYLGLYCEROL LIPASE PTL2"/>
    <property type="match status" value="1"/>
</dbReference>
<name>A0A9W8M0B4_9FUNG</name>
<proteinExistence type="inferred from homology"/>
<comment type="caution">
    <text evidence="5">Lacks conserved residue(s) required for the propagation of feature annotation.</text>
</comment>
<keyword evidence="3 5" id="KW-0442">Lipid degradation</keyword>
<dbReference type="InterPro" id="IPR016035">
    <property type="entry name" value="Acyl_Trfase/lysoPLipase"/>
</dbReference>
<dbReference type="Pfam" id="PF11815">
    <property type="entry name" value="DUF3336"/>
    <property type="match status" value="1"/>
</dbReference>
<dbReference type="Proteomes" id="UP001139887">
    <property type="component" value="Unassembled WGS sequence"/>
</dbReference>
<evidence type="ECO:0000256" key="3">
    <source>
        <dbReference type="ARBA" id="ARBA00022963"/>
    </source>
</evidence>
<dbReference type="InterPro" id="IPR021771">
    <property type="entry name" value="Triacylglycerol_lipase_N"/>
</dbReference>
<dbReference type="Gene3D" id="3.40.1090.10">
    <property type="entry name" value="Cytosolic phospholipase A2 catalytic domain"/>
    <property type="match status" value="2"/>
</dbReference>
<feature type="domain" description="PNPLA" evidence="8">
    <location>
        <begin position="328"/>
        <end position="521"/>
    </location>
</feature>
<keyword evidence="10" id="KW-1185">Reference proteome</keyword>
<dbReference type="InterPro" id="IPR002641">
    <property type="entry name" value="PNPLA_dom"/>
</dbReference>
<feature type="compositionally biased region" description="Basic residues" evidence="7">
    <location>
        <begin position="742"/>
        <end position="760"/>
    </location>
</feature>
<evidence type="ECO:0000313" key="9">
    <source>
        <dbReference type="EMBL" id="KAJ2849214.1"/>
    </source>
</evidence>
<evidence type="ECO:0000256" key="6">
    <source>
        <dbReference type="RuleBase" id="RU362055"/>
    </source>
</evidence>
<evidence type="ECO:0000256" key="1">
    <source>
        <dbReference type="ARBA" id="ARBA00006104"/>
    </source>
</evidence>
<comment type="function">
    <text evidence="6">Lipid hydrolase.</text>
</comment>
<comment type="caution">
    <text evidence="9">The sequence shown here is derived from an EMBL/GenBank/DDBJ whole genome shotgun (WGS) entry which is preliminary data.</text>
</comment>
<dbReference type="EMBL" id="JANBUW010000095">
    <property type="protein sequence ID" value="KAJ2849214.1"/>
    <property type="molecule type" value="Genomic_DNA"/>
</dbReference>
<keyword evidence="6" id="KW-1133">Transmembrane helix</keyword>
<evidence type="ECO:0000256" key="5">
    <source>
        <dbReference type="PROSITE-ProRule" id="PRU01161"/>
    </source>
</evidence>
<evidence type="ECO:0000256" key="4">
    <source>
        <dbReference type="ARBA" id="ARBA00023098"/>
    </source>
</evidence>
<feature type="short sequence motif" description="GXSXG" evidence="5">
    <location>
        <begin position="359"/>
        <end position="363"/>
    </location>
</feature>
<feature type="region of interest" description="Disordered" evidence="7">
    <location>
        <begin position="63"/>
        <end position="90"/>
    </location>
</feature>
<protein>
    <recommendedName>
        <fullName evidence="6">Patatin-like phospholipase domain-containing protein</fullName>
        <ecNumber evidence="6">3.1.1.-</ecNumber>
    </recommendedName>
</protein>
<dbReference type="GO" id="GO:0016020">
    <property type="term" value="C:membrane"/>
    <property type="evidence" value="ECO:0007669"/>
    <property type="project" value="UniProtKB-SubCell"/>
</dbReference>
<feature type="transmembrane region" description="Helical" evidence="6">
    <location>
        <begin position="137"/>
        <end position="157"/>
    </location>
</feature>
<gene>
    <name evidence="9" type="ORF">IWW36_002787</name>
</gene>
<accession>A0A9W8M0B4</accession>
<dbReference type="GO" id="GO:0004806">
    <property type="term" value="F:triacylglycerol lipase activity"/>
    <property type="evidence" value="ECO:0007669"/>
    <property type="project" value="InterPro"/>
</dbReference>
<evidence type="ECO:0000259" key="8">
    <source>
        <dbReference type="PROSITE" id="PS51635"/>
    </source>
</evidence>
<comment type="similarity">
    <text evidence="1 6">Belongs to the PLPL family.</text>
</comment>
<feature type="active site" description="Nucleophile" evidence="5">
    <location>
        <position position="361"/>
    </location>
</feature>
<organism evidence="9 10">
    <name type="scientific">Coemansia brasiliensis</name>
    <dbReference type="NCBI Taxonomy" id="2650707"/>
    <lineage>
        <taxon>Eukaryota</taxon>
        <taxon>Fungi</taxon>
        <taxon>Fungi incertae sedis</taxon>
        <taxon>Zoopagomycota</taxon>
        <taxon>Kickxellomycotina</taxon>
        <taxon>Kickxellomycetes</taxon>
        <taxon>Kickxellales</taxon>
        <taxon>Kickxellaceae</taxon>
        <taxon>Coemansia</taxon>
    </lineage>
</organism>
<sequence>MKSIIEAKQYYSQFQVFRDIMLDKQWAARQRASTIYPTQNPKSFHHRSTNTESILKAHKSEEYLQSTSGQPRAQSSSTESGETAVSQENSDNYNQNIKTHVFKDIQEATEQKSKVQRTQTRLSPSLSQGKTFTVLRIPLLCGILLIIALELLAYFAIREMVAMYEYVAIWRGRLGRLYSRLFAASNYQEYLQYATMLDQQMGVNLDNPKALSHYYDASLLMRITGSLHELRLSVDEGAAGRRGNEDGRKNMIALCDLLLQGALKANACGWENRQIWSCSYSGSTRIVNDYIDESVACIDCVRQSKHLTPSEKLQFFRQVARQQGRMALCLSGGAAMGWKHLGVARCLLDEARLPRVISGTSAGSLVAALLGTHTDSELRQIIRPELVKYMTACQGSEWKRLTRWLTKGYYFDAVEWAPRAQVFTRGSLTFLEAFERTGKLLNISCTPMGHRYSPRKLLNYITAPNVIIWSAVLASACLPGVMQPMVLLMKTRDGQVKPYTDSGILWRDGSFRNDIPSTDLRASLNVQFTVVSQVNPHVSLFFYDRDGSIGQPPARRYSSLWRGGFIPSALEHMLKLDIRKWLRLLSDLNLMPLILSQDWSFVWLQKFDGDVTILPKPRISEYFKLLMDPTYDSVVQSINEGTVATWPKLKMIKTRQAVEDAITRGWIEAYYECTRSSHLMRSIPTKVAMDVARTAKSIDQSDQRSESTISKAFEALSDVSDDENSLVARALHSIHPKTGLLSRHKLTHKDRRRLRSRRQHASASCEYPKPTYAQILAEEDCGSCSSSSIAEDVWTG</sequence>
<dbReference type="OrthoDB" id="10049244at2759"/>
<dbReference type="PANTHER" id="PTHR14226">
    <property type="entry name" value="NEUROPATHY TARGET ESTERASE/SWISS CHEESE D.MELANOGASTER"/>
    <property type="match status" value="1"/>
</dbReference>
<dbReference type="SUPFAM" id="SSF52151">
    <property type="entry name" value="FabD/lysophospholipase-like"/>
    <property type="match status" value="1"/>
</dbReference>